<gene>
    <name evidence="2" type="ORF">M7I_8004</name>
</gene>
<dbReference type="AlphaFoldDB" id="H0EYU4"/>
<feature type="compositionally biased region" description="Basic residues" evidence="1">
    <location>
        <begin position="25"/>
        <end position="36"/>
    </location>
</feature>
<name>H0EYU4_GLAL7</name>
<evidence type="ECO:0000313" key="3">
    <source>
        <dbReference type="Proteomes" id="UP000005446"/>
    </source>
</evidence>
<accession>H0EYU4</accession>
<dbReference type="Proteomes" id="UP000005446">
    <property type="component" value="Unassembled WGS sequence"/>
</dbReference>
<reference evidence="2 3" key="1">
    <citation type="journal article" date="2012" name="Eukaryot. Cell">
        <title>Genome sequence of the fungus Glarea lozoyensis: the first genome sequence of a species from the Helotiaceae family.</title>
        <authorList>
            <person name="Youssar L."/>
            <person name="Gruening B.A."/>
            <person name="Erxleben A."/>
            <person name="Guenther S."/>
            <person name="Huettel W."/>
        </authorList>
    </citation>
    <scope>NUCLEOTIDE SEQUENCE [LARGE SCALE GENOMIC DNA]</scope>
    <source>
        <strain evidence="3">ATCC 74030 / MF5533</strain>
    </source>
</reference>
<proteinExistence type="predicted"/>
<sequence>MPQELDPEEWPALPSTSIKPAQNKNRLRGAKSKAKINTKDTVKSPTQFPTRVRRPRELRKCFKRDTQTSSGSGHKLSYKEEDLLQKMRAHLASPYDSHRQEWFRKQLHDLVQQSSKTPTDWEAILLRYRDMFNKIIFKGLLNRQLCPLTFFKLGTHKSKLFGWSLNLRDIPDITPETITGKIDIFEIKDRGRTCEIPDDLFKEAGNGYELFFYGLSGAIEIFMRDVLEVKIAIGKGELGVDDLPKVDWKAYDLDVRHIGKLIDGVQGRFKRYTI</sequence>
<feature type="region of interest" description="Disordered" evidence="1">
    <location>
        <begin position="1"/>
        <end position="55"/>
    </location>
</feature>
<dbReference type="OrthoDB" id="3564909at2759"/>
<feature type="compositionally biased region" description="Polar residues" evidence="1">
    <location>
        <begin position="14"/>
        <end position="24"/>
    </location>
</feature>
<dbReference type="HOGENOM" id="CLU_877320_0_0_1"/>
<evidence type="ECO:0000313" key="2">
    <source>
        <dbReference type="EMBL" id="EHK96297.1"/>
    </source>
</evidence>
<evidence type="ECO:0000256" key="1">
    <source>
        <dbReference type="SAM" id="MobiDB-lite"/>
    </source>
</evidence>
<protein>
    <submittedName>
        <fullName evidence="2">Uncharacterized protein</fullName>
    </submittedName>
</protein>
<organism evidence="2 3">
    <name type="scientific">Glarea lozoyensis (strain ATCC 74030 / MF5533)</name>
    <dbReference type="NCBI Taxonomy" id="1104152"/>
    <lineage>
        <taxon>Eukaryota</taxon>
        <taxon>Fungi</taxon>
        <taxon>Dikarya</taxon>
        <taxon>Ascomycota</taxon>
        <taxon>Pezizomycotina</taxon>
        <taxon>Leotiomycetes</taxon>
        <taxon>Helotiales</taxon>
        <taxon>Helotiaceae</taxon>
        <taxon>Glarea</taxon>
    </lineage>
</organism>
<keyword evidence="3" id="KW-1185">Reference proteome</keyword>
<dbReference type="InParanoid" id="H0EYU4"/>
<comment type="caution">
    <text evidence="2">The sequence shown here is derived from an EMBL/GenBank/DDBJ whole genome shotgun (WGS) entry which is preliminary data.</text>
</comment>
<dbReference type="EMBL" id="AGUE01000258">
    <property type="protein sequence ID" value="EHK96297.1"/>
    <property type="molecule type" value="Genomic_DNA"/>
</dbReference>